<reference evidence="2 3" key="1">
    <citation type="journal article" date="2014" name="Antonie Van Leeuwenhoek">
        <title>Hyphomonas beringensis sp. nov. and Hyphomonas chukchiensis sp. nov., isolated from surface seawater of the Bering Sea and Chukchi Sea.</title>
        <authorList>
            <person name="Li C."/>
            <person name="Lai Q."/>
            <person name="Li G."/>
            <person name="Dong C."/>
            <person name="Wang J."/>
            <person name="Liao Y."/>
            <person name="Shao Z."/>
        </authorList>
    </citation>
    <scope>NUCLEOTIDE SEQUENCE [LARGE SCALE GENOMIC DNA]</scope>
    <source>
        <strain evidence="2 3">VP2</strain>
    </source>
</reference>
<keyword evidence="3" id="KW-1185">Reference proteome</keyword>
<name>A0A059FF19_9PROT</name>
<keyword evidence="1" id="KW-0732">Signal</keyword>
<feature type="signal peptide" evidence="1">
    <location>
        <begin position="1"/>
        <end position="23"/>
    </location>
</feature>
<proteinExistence type="predicted"/>
<evidence type="ECO:0000313" key="2">
    <source>
        <dbReference type="EMBL" id="KCZ89202.1"/>
    </source>
</evidence>
<accession>A0A059FF19</accession>
<evidence type="ECO:0008006" key="4">
    <source>
        <dbReference type="Google" id="ProtNLM"/>
    </source>
</evidence>
<feature type="chain" id="PRO_5001572293" description="Lipoprotein" evidence="1">
    <location>
        <begin position="24"/>
        <end position="109"/>
    </location>
</feature>
<dbReference type="STRING" id="1280952.HJA_07892"/>
<dbReference type="RefSeq" id="WP_035580471.1">
    <property type="nucleotide sequence ID" value="NZ_ARYJ01000004.1"/>
</dbReference>
<dbReference type="PATRIC" id="fig|1280952.3.peg.1566"/>
<protein>
    <recommendedName>
        <fullName evidence="4">Lipoprotein</fullName>
    </recommendedName>
</protein>
<gene>
    <name evidence="2" type="ORF">HJA_07892</name>
</gene>
<evidence type="ECO:0000256" key="1">
    <source>
        <dbReference type="SAM" id="SignalP"/>
    </source>
</evidence>
<organism evidence="2 3">
    <name type="scientific">Hyphomonas jannaschiana VP2</name>
    <dbReference type="NCBI Taxonomy" id="1280952"/>
    <lineage>
        <taxon>Bacteria</taxon>
        <taxon>Pseudomonadati</taxon>
        <taxon>Pseudomonadota</taxon>
        <taxon>Alphaproteobacteria</taxon>
        <taxon>Hyphomonadales</taxon>
        <taxon>Hyphomonadaceae</taxon>
        <taxon>Hyphomonas</taxon>
    </lineage>
</organism>
<dbReference type="EMBL" id="ARYJ01000004">
    <property type="protein sequence ID" value="KCZ89202.1"/>
    <property type="molecule type" value="Genomic_DNA"/>
</dbReference>
<evidence type="ECO:0000313" key="3">
    <source>
        <dbReference type="Proteomes" id="UP000024816"/>
    </source>
</evidence>
<sequence>MKPFRTLGMAVITLTLTPQLASAAAPEGNDKQARQPMENNCVVIEDGSALACAGGDTEVADKARAWMEDRAASLRAKPALSAEEQTLLQDYEAHLSDPAKIITIKKLPH</sequence>
<comment type="caution">
    <text evidence="2">The sequence shown here is derived from an EMBL/GenBank/DDBJ whole genome shotgun (WGS) entry which is preliminary data.</text>
</comment>
<dbReference type="Proteomes" id="UP000024816">
    <property type="component" value="Unassembled WGS sequence"/>
</dbReference>
<dbReference type="AlphaFoldDB" id="A0A059FF19"/>